<proteinExistence type="predicted"/>
<name>A0ABT2BWK9_9BURK</name>
<organism evidence="2 3">
    <name type="scientific">Telluria mixta</name>
    <dbReference type="NCBI Taxonomy" id="34071"/>
    <lineage>
        <taxon>Bacteria</taxon>
        <taxon>Pseudomonadati</taxon>
        <taxon>Pseudomonadota</taxon>
        <taxon>Betaproteobacteria</taxon>
        <taxon>Burkholderiales</taxon>
        <taxon>Oxalobacteraceae</taxon>
        <taxon>Telluria group</taxon>
        <taxon>Telluria</taxon>
    </lineage>
</organism>
<dbReference type="Proteomes" id="UP001165263">
    <property type="component" value="Unassembled WGS sequence"/>
</dbReference>
<evidence type="ECO:0000256" key="1">
    <source>
        <dbReference type="SAM" id="SignalP"/>
    </source>
</evidence>
<comment type="caution">
    <text evidence="2">The sequence shown here is derived from an EMBL/GenBank/DDBJ whole genome shotgun (WGS) entry which is preliminary data.</text>
</comment>
<feature type="signal peptide" evidence="1">
    <location>
        <begin position="1"/>
        <end position="28"/>
    </location>
</feature>
<evidence type="ECO:0000313" key="2">
    <source>
        <dbReference type="EMBL" id="MCS0629523.1"/>
    </source>
</evidence>
<reference evidence="2" key="1">
    <citation type="submission" date="2022-08" db="EMBL/GenBank/DDBJ databases">
        <title>Reclassification of Massilia species as members of the genera Telluria, Duganella, Pseudoduganella, Mokoshia gen. nov. and Zemynaea gen. nov. using orthogonal and non-orthogonal genome-based approaches.</title>
        <authorList>
            <person name="Bowman J.P."/>
        </authorList>
    </citation>
    <scope>NUCLEOTIDE SEQUENCE</scope>
    <source>
        <strain evidence="2">LMG 11547</strain>
    </source>
</reference>
<keyword evidence="1" id="KW-0732">Signal</keyword>
<sequence>MMPAIPRLSLVLMLAVSLMASVPMSCMAQSRPAVDGIVLEGGKPIAGVELFLGKFPGKNEPCTDVGELIPVSADGSFSWTPARERERTDAPTDPGAVIAKLTALCIRHPAKGVLIGVMLFMRRYDPVAIRLDCDVARPHRGGNGPNTVSSMLGQPQYCEAAAAN</sequence>
<protein>
    <submittedName>
        <fullName evidence="2">Uncharacterized protein</fullName>
    </submittedName>
</protein>
<evidence type="ECO:0000313" key="3">
    <source>
        <dbReference type="Proteomes" id="UP001165263"/>
    </source>
</evidence>
<dbReference type="RefSeq" id="WP_259448661.1">
    <property type="nucleotide sequence ID" value="NZ_CP119520.1"/>
</dbReference>
<keyword evidence="3" id="KW-1185">Reference proteome</keyword>
<gene>
    <name evidence="2" type="ORF">NX786_09270</name>
</gene>
<feature type="chain" id="PRO_5045799205" evidence="1">
    <location>
        <begin position="29"/>
        <end position="164"/>
    </location>
</feature>
<accession>A0ABT2BWK9</accession>
<dbReference type="EMBL" id="JANUHC010000003">
    <property type="protein sequence ID" value="MCS0629523.1"/>
    <property type="molecule type" value="Genomic_DNA"/>
</dbReference>